<feature type="non-terminal residue" evidence="2">
    <location>
        <position position="1"/>
    </location>
</feature>
<dbReference type="RefSeq" id="WP_006902638.1">
    <property type="nucleotide sequence ID" value="NZ_BAOQ01000101.1"/>
</dbReference>
<evidence type="ECO:0000313" key="2">
    <source>
        <dbReference type="EMBL" id="GAC86332.1"/>
    </source>
</evidence>
<organism evidence="2 3">
    <name type="scientific">Gordonia paraffinivorans NBRC 108238</name>
    <dbReference type="NCBI Taxonomy" id="1223543"/>
    <lineage>
        <taxon>Bacteria</taxon>
        <taxon>Bacillati</taxon>
        <taxon>Actinomycetota</taxon>
        <taxon>Actinomycetes</taxon>
        <taxon>Mycobacteriales</taxon>
        <taxon>Gordoniaceae</taxon>
        <taxon>Gordonia</taxon>
    </lineage>
</organism>
<name>A0ABQ0IS00_9ACTN</name>
<dbReference type="Proteomes" id="UP000035021">
    <property type="component" value="Unassembled WGS sequence"/>
</dbReference>
<accession>A0ABQ0IS00</accession>
<keyword evidence="3" id="KW-1185">Reference proteome</keyword>
<comment type="caution">
    <text evidence="2">The sequence shown here is derived from an EMBL/GenBank/DDBJ whole genome shotgun (WGS) entry which is preliminary data.</text>
</comment>
<proteinExistence type="predicted"/>
<sequence>KWSWGKDKPFVHDNTVALKRSELDKFTKWSSASKRFLKSQDGDVDFLPLLEKYSQRAREFFQWFWEQIQEAVRIEVEEYYLKRSEFGYWLAEEQAKPDFEEGHGGNPIPGTLRRNRAKAHAERCEFGTTGWGGITVDSSGVAVVGESDWDPLPAVGKYRKKDDQPSSE</sequence>
<evidence type="ECO:0000313" key="3">
    <source>
        <dbReference type="Proteomes" id="UP000035021"/>
    </source>
</evidence>
<evidence type="ECO:0000256" key="1">
    <source>
        <dbReference type="SAM" id="MobiDB-lite"/>
    </source>
</evidence>
<feature type="region of interest" description="Disordered" evidence="1">
    <location>
        <begin position="146"/>
        <end position="168"/>
    </location>
</feature>
<protein>
    <submittedName>
        <fullName evidence="2">Uncharacterized protein</fullName>
    </submittedName>
</protein>
<gene>
    <name evidence="2" type="ORF">GP2_101_00010</name>
</gene>
<reference evidence="2 3" key="1">
    <citation type="submission" date="2013-02" db="EMBL/GenBank/DDBJ databases">
        <title>Whole genome shotgun sequence of Gordonia paraffinivorans NBRC 108238.</title>
        <authorList>
            <person name="Isaki-Nakamura S."/>
            <person name="Hosoyama A."/>
            <person name="Tsuchikane K."/>
            <person name="Ando Y."/>
            <person name="Baba S."/>
            <person name="Ohji S."/>
            <person name="Hamada M."/>
            <person name="Tamura T."/>
            <person name="Yamazoe A."/>
            <person name="Yamazaki S."/>
            <person name="Fujita N."/>
        </authorList>
    </citation>
    <scope>NUCLEOTIDE SEQUENCE [LARGE SCALE GENOMIC DNA]</scope>
    <source>
        <strain evidence="2 3">NBRC 108238</strain>
    </source>
</reference>
<dbReference type="EMBL" id="BAOQ01000101">
    <property type="protein sequence ID" value="GAC86332.1"/>
    <property type="molecule type" value="Genomic_DNA"/>
</dbReference>